<keyword evidence="6" id="KW-1185">Reference proteome</keyword>
<dbReference type="InterPro" id="IPR033344">
    <property type="entry name" value="CURT1"/>
</dbReference>
<sequence>MAAALCFTPSAGTGLRGAAAVSGAAIRARPLLRSAAARRVARRAASAPRCALEEPSSRGASVSSPKTPEPVVLGVPAEPVSYTEPGQPLTAPGDIPEVDTAALVAKAKAVADDVAARPGYYSSVAGVAGGGLVAFVVASAVVSALDKIPVLPSALELIGLAYTSWFVYRFLLQEETREELKEEVQDFLGKSR</sequence>
<evidence type="ECO:0000256" key="2">
    <source>
        <dbReference type="SAM" id="MobiDB-lite"/>
    </source>
</evidence>
<dbReference type="PANTHER" id="PTHR33222:SF4">
    <property type="entry name" value="PROTEIN CURVATURE THYLAKOID 1A, CHLOROPLASTIC"/>
    <property type="match status" value="1"/>
</dbReference>
<feature type="region of interest" description="Disordered" evidence="2">
    <location>
        <begin position="47"/>
        <end position="69"/>
    </location>
</feature>
<protein>
    <recommendedName>
        <fullName evidence="4">Cyanobacterial aminoacyl-tRNA synthetase CAAD domain-containing protein</fullName>
    </recommendedName>
</protein>
<dbReference type="Pfam" id="PF14159">
    <property type="entry name" value="CAAD"/>
    <property type="match status" value="1"/>
</dbReference>
<dbReference type="EMBL" id="KV918845">
    <property type="protein sequence ID" value="OSX77155.1"/>
    <property type="molecule type" value="Genomic_DNA"/>
</dbReference>
<evidence type="ECO:0000313" key="5">
    <source>
        <dbReference type="EMBL" id="OSX77155.1"/>
    </source>
</evidence>
<name>A0A1X6P8V0_PORUM</name>
<dbReference type="Proteomes" id="UP000218209">
    <property type="component" value="Unassembled WGS sequence"/>
</dbReference>
<evidence type="ECO:0000259" key="4">
    <source>
        <dbReference type="Pfam" id="PF14159"/>
    </source>
</evidence>
<dbReference type="InterPro" id="IPR025564">
    <property type="entry name" value="CAAD_dom"/>
</dbReference>
<evidence type="ECO:0000256" key="1">
    <source>
        <dbReference type="ARBA" id="ARBA00004141"/>
    </source>
</evidence>
<dbReference type="GO" id="GO:0016020">
    <property type="term" value="C:membrane"/>
    <property type="evidence" value="ECO:0007669"/>
    <property type="project" value="UniProtKB-SubCell"/>
</dbReference>
<evidence type="ECO:0000256" key="3">
    <source>
        <dbReference type="SAM" id="Phobius"/>
    </source>
</evidence>
<keyword evidence="3" id="KW-0472">Membrane</keyword>
<keyword evidence="3" id="KW-0812">Transmembrane</keyword>
<feature type="domain" description="Cyanobacterial aminoacyl-tRNA synthetase CAAD" evidence="4">
    <location>
        <begin position="122"/>
        <end position="187"/>
    </location>
</feature>
<dbReference type="GO" id="GO:0009579">
    <property type="term" value="C:thylakoid"/>
    <property type="evidence" value="ECO:0007669"/>
    <property type="project" value="InterPro"/>
</dbReference>
<feature type="transmembrane region" description="Helical" evidence="3">
    <location>
        <begin position="151"/>
        <end position="171"/>
    </location>
</feature>
<gene>
    <name evidence="5" type="ORF">BU14_0159s0010</name>
</gene>
<keyword evidence="3" id="KW-1133">Transmembrane helix</keyword>
<reference evidence="5 6" key="1">
    <citation type="submission" date="2017-03" db="EMBL/GenBank/DDBJ databases">
        <title>WGS assembly of Porphyra umbilicalis.</title>
        <authorList>
            <person name="Brawley S.H."/>
            <person name="Blouin N.A."/>
            <person name="Ficko-Blean E."/>
            <person name="Wheeler G.L."/>
            <person name="Lohr M."/>
            <person name="Goodson H.V."/>
            <person name="Jenkins J.W."/>
            <person name="Blaby-Haas C.E."/>
            <person name="Helliwell K.E."/>
            <person name="Chan C."/>
            <person name="Marriage T."/>
            <person name="Bhattacharya D."/>
            <person name="Klein A.S."/>
            <person name="Badis Y."/>
            <person name="Brodie J."/>
            <person name="Cao Y."/>
            <person name="Collen J."/>
            <person name="Dittami S.M."/>
            <person name="Gachon C.M."/>
            <person name="Green B.R."/>
            <person name="Karpowicz S."/>
            <person name="Kim J.W."/>
            <person name="Kudahl U."/>
            <person name="Lin S."/>
            <person name="Michel G."/>
            <person name="Mittag M."/>
            <person name="Olson B.J."/>
            <person name="Pangilinan J."/>
            <person name="Peng Y."/>
            <person name="Qiu H."/>
            <person name="Shu S."/>
            <person name="Singer J.T."/>
            <person name="Smith A.G."/>
            <person name="Sprecher B.N."/>
            <person name="Wagner V."/>
            <person name="Wang W."/>
            <person name="Wang Z.-Y."/>
            <person name="Yan J."/>
            <person name="Yarish C."/>
            <person name="Zoeuner-Riek S."/>
            <person name="Zhuang Y."/>
            <person name="Zou Y."/>
            <person name="Lindquist E.A."/>
            <person name="Grimwood J."/>
            <person name="Barry K."/>
            <person name="Rokhsar D.S."/>
            <person name="Schmutz J."/>
            <person name="Stiller J.W."/>
            <person name="Grossman A.R."/>
            <person name="Prochnik S.E."/>
        </authorList>
    </citation>
    <scope>NUCLEOTIDE SEQUENCE [LARGE SCALE GENOMIC DNA]</scope>
    <source>
        <strain evidence="5">4086291</strain>
    </source>
</reference>
<evidence type="ECO:0000313" key="6">
    <source>
        <dbReference type="Proteomes" id="UP000218209"/>
    </source>
</evidence>
<dbReference type="AlphaFoldDB" id="A0A1X6P8V0"/>
<dbReference type="OrthoDB" id="2014299at2759"/>
<feature type="transmembrane region" description="Helical" evidence="3">
    <location>
        <begin position="124"/>
        <end position="145"/>
    </location>
</feature>
<organism evidence="5 6">
    <name type="scientific">Porphyra umbilicalis</name>
    <name type="common">Purple laver</name>
    <name type="synonym">Red alga</name>
    <dbReference type="NCBI Taxonomy" id="2786"/>
    <lineage>
        <taxon>Eukaryota</taxon>
        <taxon>Rhodophyta</taxon>
        <taxon>Bangiophyceae</taxon>
        <taxon>Bangiales</taxon>
        <taxon>Bangiaceae</taxon>
        <taxon>Porphyra</taxon>
    </lineage>
</organism>
<proteinExistence type="predicted"/>
<accession>A0A1X6P8V0</accession>
<dbReference type="PANTHER" id="PTHR33222">
    <property type="match status" value="1"/>
</dbReference>
<comment type="subcellular location">
    <subcellularLocation>
        <location evidence="1">Membrane</location>
        <topology evidence="1">Multi-pass membrane protein</topology>
    </subcellularLocation>
</comment>